<evidence type="ECO:0000313" key="2">
    <source>
        <dbReference type="Proteomes" id="UP000000387"/>
    </source>
</evidence>
<proteinExistence type="predicted"/>
<dbReference type="EMBL" id="CP002280">
    <property type="protein sequence ID" value="ADP39562.1"/>
    <property type="molecule type" value="Genomic_DNA"/>
</dbReference>
<sequence length="41" mass="4757">MESLSLNILRLLPISPQSSTKSYDSKVNLLYFFNGFLRISY</sequence>
<dbReference type="HOGENOM" id="CLU_3276094_0_0_11"/>
<evidence type="ECO:0000313" key="1">
    <source>
        <dbReference type="EMBL" id="ADP39562.1"/>
    </source>
</evidence>
<dbReference type="KEGG" id="rdn:HMPREF0733_10104"/>
<accession>E3H4U3</accession>
<reference evidence="2" key="1">
    <citation type="submission" date="2010-10" db="EMBL/GenBank/DDBJ databases">
        <title>The complete genome of Rothia dentocariosa ATCC 17931.</title>
        <authorList>
            <person name="Muzny D."/>
            <person name="Qin X."/>
            <person name="Buhay C."/>
            <person name="Dugan-Rocha S."/>
            <person name="Ding Y."/>
            <person name="Chen G."/>
            <person name="Hawes A."/>
            <person name="Holder M."/>
            <person name="Jhangiani S."/>
            <person name="Johnson A."/>
            <person name="Khan Z."/>
            <person name="Li Z."/>
            <person name="Liu W."/>
            <person name="Liu X."/>
            <person name="Perez L."/>
            <person name="Shen H."/>
            <person name="Wang Q."/>
            <person name="Watt J."/>
            <person name="Xi L."/>
            <person name="Xin Y."/>
            <person name="Zhou J."/>
            <person name="Deng J."/>
            <person name="Jiang H."/>
            <person name="Liu Y."/>
            <person name="Qu J."/>
            <person name="Song X.-Z."/>
            <person name="Zhang L."/>
            <person name="Villasana D."/>
            <person name="Johnson A."/>
            <person name="Liu J."/>
            <person name="Liyanage D."/>
            <person name="Lorensuhewa L."/>
            <person name="Robinson T."/>
            <person name="Song A."/>
            <person name="Song B.-B."/>
            <person name="Dinh H."/>
            <person name="Thornton R."/>
            <person name="Coyle M."/>
            <person name="Francisco L."/>
            <person name="Jackson L."/>
            <person name="Javaid M."/>
            <person name="Korchina V."/>
            <person name="Kovar C."/>
            <person name="Mata R."/>
            <person name="Mathew T."/>
            <person name="Ngo R."/>
            <person name="Nguyen L."/>
            <person name="Nguyen N."/>
            <person name="Okwuonu G."/>
            <person name="Ongeri F."/>
            <person name="Pham C."/>
            <person name="Simmons D."/>
            <person name="Wilczek-Boney K."/>
            <person name="Hale W."/>
            <person name="Jakkamsetti A."/>
            <person name="Pham P."/>
            <person name="Ruth R."/>
            <person name="San Lucas F."/>
            <person name="Warren J."/>
            <person name="Zhang J."/>
            <person name="Zhao Z."/>
            <person name="Zhou C."/>
            <person name="Zhu D."/>
            <person name="Lee S."/>
            <person name="Bess C."/>
            <person name="Blankenburg K."/>
            <person name="Forbes L."/>
            <person name="Fu Q."/>
            <person name="Gubbala S."/>
            <person name="Hirani K."/>
            <person name="Jayaseelan J.C."/>
            <person name="Lara F."/>
            <person name="Munidasa M."/>
            <person name="Palculict T."/>
            <person name="Patil S."/>
            <person name="Pu L.-L."/>
            <person name="Saada N."/>
            <person name="Tang L."/>
            <person name="Weissenberger G."/>
            <person name="Zhu Y."/>
            <person name="Hemphill L."/>
            <person name="Shang Y."/>
            <person name="Youmans B."/>
            <person name="Ayvaz T."/>
            <person name="Ross M."/>
            <person name="Santibanez J."/>
            <person name="Aqrawi P."/>
            <person name="Gross S."/>
            <person name="Joshi V."/>
            <person name="Fowler G."/>
            <person name="Nazareth L."/>
            <person name="Reid J."/>
            <person name="Worley K."/>
            <person name="Petrosino J."/>
            <person name="Highlander S."/>
            <person name="Gibbs R."/>
        </authorList>
    </citation>
    <scope>NUCLEOTIDE SEQUENCE [LARGE SCALE GENOMIC DNA]</scope>
    <source>
        <strain evidence="2">ATCC 17931 / CDC X599 / XDIA</strain>
    </source>
</reference>
<protein>
    <submittedName>
        <fullName evidence="1">Uncharacterized protein</fullName>
    </submittedName>
</protein>
<gene>
    <name evidence="1" type="ordered locus">HMPREF0733_10104</name>
</gene>
<dbReference type="Proteomes" id="UP000000387">
    <property type="component" value="Chromosome"/>
</dbReference>
<dbReference type="AlphaFoldDB" id="E3H4U3"/>
<name>E3H4U3_ROTDC</name>
<organism evidence="1 2">
    <name type="scientific">Rothia dentocariosa (strain ATCC 17931 / CDC X599 / XDIA)</name>
    <dbReference type="NCBI Taxonomy" id="762948"/>
    <lineage>
        <taxon>Bacteria</taxon>
        <taxon>Bacillati</taxon>
        <taxon>Actinomycetota</taxon>
        <taxon>Actinomycetes</taxon>
        <taxon>Micrococcales</taxon>
        <taxon>Micrococcaceae</taxon>
        <taxon>Rothia</taxon>
    </lineage>
</organism>